<reference evidence="1 2" key="1">
    <citation type="submission" date="2023-07" db="EMBL/GenBank/DDBJ databases">
        <title>Functional and genomic diversity of the sorghum phyllosphere microbiome.</title>
        <authorList>
            <person name="Shade A."/>
        </authorList>
    </citation>
    <scope>NUCLEOTIDE SEQUENCE [LARGE SCALE GENOMIC DNA]</scope>
    <source>
        <strain evidence="1 2">SORGH_AS_0892</strain>
    </source>
</reference>
<sequence>MKRNRLILLFIFPLLFVSCKKENSGKDMTDLLKGKWNLKSYETTLSTGDKNGNSNVQTDNLPYQYLSFDGPDSASLRLTVPYFIGSSSASDGGEWNPPGADVSIKDGRIQTREPIYYRKYYYQVAGNHLLLKENKTFNPSAWVEKWGNPATGIVDSLADYYPKLRKDIDWWDISVDENSLKLQQEISYSGKDSFRSKVIMVFSRD</sequence>
<accession>A0ABU0U000</accession>
<gene>
    <name evidence="1" type="ORF">QE382_000269</name>
</gene>
<organism evidence="1 2">
    <name type="scientific">Sphingobacterium zeae</name>
    <dbReference type="NCBI Taxonomy" id="1776859"/>
    <lineage>
        <taxon>Bacteria</taxon>
        <taxon>Pseudomonadati</taxon>
        <taxon>Bacteroidota</taxon>
        <taxon>Sphingobacteriia</taxon>
        <taxon>Sphingobacteriales</taxon>
        <taxon>Sphingobacteriaceae</taxon>
        <taxon>Sphingobacterium</taxon>
    </lineage>
</organism>
<dbReference type="PROSITE" id="PS51257">
    <property type="entry name" value="PROKAR_LIPOPROTEIN"/>
    <property type="match status" value="1"/>
</dbReference>
<dbReference type="Proteomes" id="UP001244640">
    <property type="component" value="Unassembled WGS sequence"/>
</dbReference>
<dbReference type="EMBL" id="JAUTBA010000001">
    <property type="protein sequence ID" value="MDQ1148285.1"/>
    <property type="molecule type" value="Genomic_DNA"/>
</dbReference>
<protein>
    <recommendedName>
        <fullName evidence="3">Lipocalin-like domain-containing protein</fullName>
    </recommendedName>
</protein>
<evidence type="ECO:0000313" key="2">
    <source>
        <dbReference type="Proteomes" id="UP001244640"/>
    </source>
</evidence>
<dbReference type="RefSeq" id="WP_307184360.1">
    <property type="nucleotide sequence ID" value="NZ_JAUTBA010000001.1"/>
</dbReference>
<evidence type="ECO:0000313" key="1">
    <source>
        <dbReference type="EMBL" id="MDQ1148285.1"/>
    </source>
</evidence>
<keyword evidence="2" id="KW-1185">Reference proteome</keyword>
<name>A0ABU0U000_9SPHI</name>
<proteinExistence type="predicted"/>
<evidence type="ECO:0008006" key="3">
    <source>
        <dbReference type="Google" id="ProtNLM"/>
    </source>
</evidence>
<comment type="caution">
    <text evidence="1">The sequence shown here is derived from an EMBL/GenBank/DDBJ whole genome shotgun (WGS) entry which is preliminary data.</text>
</comment>